<evidence type="ECO:0000259" key="3">
    <source>
        <dbReference type="Pfam" id="PF06428"/>
    </source>
</evidence>
<dbReference type="Gene3D" id="6.10.140.910">
    <property type="match status" value="1"/>
</dbReference>
<dbReference type="AlphaFoldDB" id="A0A1A0HGP7"/>
<dbReference type="EMBL" id="LXTC01000001">
    <property type="protein sequence ID" value="OBA23052.1"/>
    <property type="molecule type" value="Genomic_DNA"/>
</dbReference>
<dbReference type="SUPFAM" id="SSF144284">
    <property type="entry name" value="Sec2 N-terminal region"/>
    <property type="match status" value="1"/>
</dbReference>
<dbReference type="RefSeq" id="XP_018713533.1">
    <property type="nucleotide sequence ID" value="XM_018856712.1"/>
</dbReference>
<dbReference type="Pfam" id="PF06428">
    <property type="entry name" value="Sec2p"/>
    <property type="match status" value="1"/>
</dbReference>
<feature type="coiled-coil region" evidence="2">
    <location>
        <begin position="60"/>
        <end position="158"/>
    </location>
</feature>
<dbReference type="InterPro" id="IPR009449">
    <property type="entry name" value="Sec2_N"/>
</dbReference>
<dbReference type="GO" id="GO:0070319">
    <property type="term" value="C:Golgi to plasma membrane transport vesicle"/>
    <property type="evidence" value="ECO:0007669"/>
    <property type="project" value="TreeGrafter"/>
</dbReference>
<keyword evidence="1 2" id="KW-0175">Coiled coil</keyword>
<dbReference type="GeneID" id="30029688"/>
<gene>
    <name evidence="4" type="ORF">METBIDRAFT_36256</name>
</gene>
<reference evidence="4 5" key="1">
    <citation type="submission" date="2016-05" db="EMBL/GenBank/DDBJ databases">
        <title>Comparative genomics of biotechnologically important yeasts.</title>
        <authorList>
            <consortium name="DOE Joint Genome Institute"/>
            <person name="Riley R."/>
            <person name="Haridas S."/>
            <person name="Wolfe K.H."/>
            <person name="Lopes M.R."/>
            <person name="Hittinger C.T."/>
            <person name="Goker M."/>
            <person name="Salamov A."/>
            <person name="Wisecaver J."/>
            <person name="Long T.M."/>
            <person name="Aerts A.L."/>
            <person name="Barry K."/>
            <person name="Choi C."/>
            <person name="Clum A."/>
            <person name="Coughlan A.Y."/>
            <person name="Deshpande S."/>
            <person name="Douglass A.P."/>
            <person name="Hanson S.J."/>
            <person name="Klenk H.-P."/>
            <person name="LaButti K."/>
            <person name="Lapidus A."/>
            <person name="Lindquist E."/>
            <person name="Lipzen A."/>
            <person name="Meier-kolthoff J.P."/>
            <person name="Ohm R.A."/>
            <person name="Otillar R.P."/>
            <person name="Pangilinan J."/>
            <person name="Peng Y."/>
            <person name="Rokas A."/>
            <person name="Rosa C.A."/>
            <person name="Scheuner C."/>
            <person name="Sibirny A.A."/>
            <person name="Slot J.C."/>
            <person name="Stielow J.B."/>
            <person name="Sun H."/>
            <person name="Kurtzman C.P."/>
            <person name="Blackwell M."/>
            <person name="Grigoriev I.V."/>
            <person name="Jeffries T.W."/>
        </authorList>
    </citation>
    <scope>NUCLEOTIDE SEQUENCE [LARGE SCALE GENOMIC DNA]</scope>
    <source>
        <strain evidence="4 5">NRRL YB-4993</strain>
    </source>
</reference>
<evidence type="ECO:0000256" key="2">
    <source>
        <dbReference type="SAM" id="Coils"/>
    </source>
</evidence>
<dbReference type="CDD" id="cd21044">
    <property type="entry name" value="Rab11BD_RAB3IP_like"/>
    <property type="match status" value="1"/>
</dbReference>
<dbReference type="GO" id="GO:0051286">
    <property type="term" value="C:cell tip"/>
    <property type="evidence" value="ECO:0007669"/>
    <property type="project" value="TreeGrafter"/>
</dbReference>
<name>A0A1A0HGP7_9ASCO</name>
<organism evidence="4 5">
    <name type="scientific">Metschnikowia bicuspidata var. bicuspidata NRRL YB-4993</name>
    <dbReference type="NCBI Taxonomy" id="869754"/>
    <lineage>
        <taxon>Eukaryota</taxon>
        <taxon>Fungi</taxon>
        <taxon>Dikarya</taxon>
        <taxon>Ascomycota</taxon>
        <taxon>Saccharomycotina</taxon>
        <taxon>Pichiomycetes</taxon>
        <taxon>Metschnikowiaceae</taxon>
        <taxon>Metschnikowia</taxon>
    </lineage>
</organism>
<proteinExistence type="predicted"/>
<dbReference type="STRING" id="869754.A0A1A0HGP7"/>
<dbReference type="InterPro" id="IPR040351">
    <property type="entry name" value="RAB3IL/RAB3IP/Sec2"/>
</dbReference>
<dbReference type="GO" id="GO:0005085">
    <property type="term" value="F:guanyl-nucleotide exchange factor activity"/>
    <property type="evidence" value="ECO:0007669"/>
    <property type="project" value="InterPro"/>
</dbReference>
<dbReference type="GO" id="GO:0006887">
    <property type="term" value="P:exocytosis"/>
    <property type="evidence" value="ECO:0007669"/>
    <property type="project" value="TreeGrafter"/>
</dbReference>
<feature type="non-terminal residue" evidence="4">
    <location>
        <position position="471"/>
    </location>
</feature>
<evidence type="ECO:0000256" key="1">
    <source>
        <dbReference type="ARBA" id="ARBA00023054"/>
    </source>
</evidence>
<accession>A0A1A0HGP7</accession>
<dbReference type="Proteomes" id="UP000092555">
    <property type="component" value="Unassembled WGS sequence"/>
</dbReference>
<sequence>MADDADLDTRLASQVTALSTQLVTEVAKLLLLEETVVLLRREQALLKTRVSALEPVESEHKAARDQLAALQLSLAALAAQKDAAEAKNKQLEGEVEDLTASLFNEANEMVLNASREAYNYKLKNRKLIEELAEKDAIIDNLQAQLLDLKALFVQMDERQQLASRVATPRPAEPAYVPVPPVLQQLLYGVRGRAVRFDLPAYQLDFKAFVYQLIKPGFSFDLASLRTLKYFRRVWAEELEPCVPVIPALTGNTFMRRWTKGKSFWSVLVEGRAIIEPVAGVNETFKLTYKGVRRGSGAPVALKDACAFCGENKDDRLEHARLYNLRLYGPAEAGAEPGATDTGGEPHAAIATYPLCNFCVVKLRALCTFFATLRVVHSNIYKLPQNSTYDDVAYANSFQFKRPPDAVRPALAPELEPVFVKLYLTFLVLRARIFWSRIGFWDTDEDVEWLNVDEVPLATFRAAVQDNVAFQH</sequence>
<feature type="domain" description="GDP/GTP exchange factor Sec2 N-terminal" evidence="3">
    <location>
        <begin position="32"/>
        <end position="156"/>
    </location>
</feature>
<evidence type="ECO:0000313" key="5">
    <source>
        <dbReference type="Proteomes" id="UP000092555"/>
    </source>
</evidence>
<comment type="caution">
    <text evidence="4">The sequence shown here is derived from an EMBL/GenBank/DDBJ whole genome shotgun (WGS) entry which is preliminary data.</text>
</comment>
<dbReference type="OrthoDB" id="1748564at2759"/>
<evidence type="ECO:0000313" key="4">
    <source>
        <dbReference type="EMBL" id="OBA23052.1"/>
    </source>
</evidence>
<dbReference type="PANTHER" id="PTHR14430">
    <property type="entry name" value="RABIN3-RELATED"/>
    <property type="match status" value="1"/>
</dbReference>
<protein>
    <recommendedName>
        <fullName evidence="3">GDP/GTP exchange factor Sec2 N-terminal domain-containing protein</fullName>
    </recommendedName>
</protein>
<dbReference type="PANTHER" id="PTHR14430:SF0">
    <property type="entry name" value="SEC2P DOMAIN-CONTAINING PROTEIN"/>
    <property type="match status" value="1"/>
</dbReference>
<keyword evidence="5" id="KW-1185">Reference proteome</keyword>